<evidence type="ECO:0000256" key="6">
    <source>
        <dbReference type="ARBA" id="ARBA00022801"/>
    </source>
</evidence>
<evidence type="ECO:0000256" key="9">
    <source>
        <dbReference type="ARBA" id="ARBA00039041"/>
    </source>
</evidence>
<keyword evidence="7" id="KW-0865">Zymogen</keyword>
<keyword evidence="4" id="KW-0732">Signal</keyword>
<dbReference type="EC" id="3.5.1.97" evidence="9"/>
<evidence type="ECO:0000256" key="2">
    <source>
        <dbReference type="ARBA" id="ARBA00006586"/>
    </source>
</evidence>
<dbReference type="PROSITE" id="PS51257">
    <property type="entry name" value="PROKAR_LIPOPROTEIN"/>
    <property type="match status" value="1"/>
</dbReference>
<evidence type="ECO:0000256" key="8">
    <source>
        <dbReference type="ARBA" id="ARBA00038735"/>
    </source>
</evidence>
<dbReference type="Gene3D" id="1.10.439.10">
    <property type="entry name" value="Penicillin Amidohydrolase, domain 1"/>
    <property type="match status" value="1"/>
</dbReference>
<accession>A0A1N6RP16</accession>
<reference evidence="14 15" key="1">
    <citation type="submission" date="2017-01" db="EMBL/GenBank/DDBJ databases">
        <authorList>
            <person name="Mah S.A."/>
            <person name="Swanson W.J."/>
            <person name="Moy G.W."/>
            <person name="Vacquier V.D."/>
        </authorList>
    </citation>
    <scope>NUCLEOTIDE SEQUENCE [LARGE SCALE GENOMIC DNA]</scope>
    <source>
        <strain evidence="14 15">RU36E</strain>
    </source>
</reference>
<dbReference type="SUPFAM" id="SSF56235">
    <property type="entry name" value="N-terminal nucleophile aminohydrolases (Ntn hydrolases)"/>
    <property type="match status" value="1"/>
</dbReference>
<dbReference type="Gene3D" id="1.10.1400.10">
    <property type="match status" value="1"/>
</dbReference>
<comment type="similarity">
    <text evidence="2">Belongs to the peptidase S45 family.</text>
</comment>
<dbReference type="PIRSF" id="PIRSF001227">
    <property type="entry name" value="Pen_acylase"/>
    <property type="match status" value="1"/>
</dbReference>
<comment type="subcellular location">
    <subcellularLocation>
        <location evidence="1">Periplasm</location>
    </subcellularLocation>
</comment>
<evidence type="ECO:0000256" key="13">
    <source>
        <dbReference type="PIRSR" id="PIRSR001227-2"/>
    </source>
</evidence>
<dbReference type="RefSeq" id="WP_076426089.1">
    <property type="nucleotide sequence ID" value="NZ_FTMP01000003.1"/>
</dbReference>
<evidence type="ECO:0000256" key="4">
    <source>
        <dbReference type="ARBA" id="ARBA00022729"/>
    </source>
</evidence>
<evidence type="ECO:0000256" key="7">
    <source>
        <dbReference type="ARBA" id="ARBA00023145"/>
    </source>
</evidence>
<feature type="binding site" evidence="13">
    <location>
        <position position="192"/>
    </location>
    <ligand>
        <name>Ca(2+)</name>
        <dbReference type="ChEBI" id="CHEBI:29108"/>
    </ligand>
</feature>
<dbReference type="GO" id="GO:0042597">
    <property type="term" value="C:periplasmic space"/>
    <property type="evidence" value="ECO:0007669"/>
    <property type="project" value="UniProtKB-SubCell"/>
</dbReference>
<keyword evidence="6" id="KW-0378">Hydrolase</keyword>
<evidence type="ECO:0000256" key="10">
    <source>
        <dbReference type="ARBA" id="ARBA00039697"/>
    </source>
</evidence>
<feature type="active site" description="Nucleophile" evidence="12">
    <location>
        <position position="260"/>
    </location>
</feature>
<dbReference type="InterPro" id="IPR023343">
    <property type="entry name" value="Penicillin_amidase_dom1"/>
</dbReference>
<dbReference type="GO" id="GO:0009372">
    <property type="term" value="P:quorum sensing"/>
    <property type="evidence" value="ECO:0007669"/>
    <property type="project" value="UniProtKB-KW"/>
</dbReference>
<dbReference type="InterPro" id="IPR043146">
    <property type="entry name" value="Penicillin_amidase_N_B-knob"/>
</dbReference>
<dbReference type="InterPro" id="IPR043147">
    <property type="entry name" value="Penicillin_amidase_A-knob"/>
</dbReference>
<dbReference type="GO" id="GO:0016811">
    <property type="term" value="F:hydrolase activity, acting on carbon-nitrogen (but not peptide) bonds, in linear amides"/>
    <property type="evidence" value="ECO:0007669"/>
    <property type="project" value="InterPro"/>
</dbReference>
<comment type="subunit">
    <text evidence="8">Heterodimer of an alpha subunit and a beta subunit processed from the same precursor.</text>
</comment>
<dbReference type="GO" id="GO:0046872">
    <property type="term" value="F:metal ion binding"/>
    <property type="evidence" value="ECO:0007669"/>
    <property type="project" value="UniProtKB-KW"/>
</dbReference>
<evidence type="ECO:0000313" key="14">
    <source>
        <dbReference type="EMBL" id="SIQ30573.1"/>
    </source>
</evidence>
<dbReference type="Pfam" id="PF01804">
    <property type="entry name" value="Penicil_amidase"/>
    <property type="match status" value="1"/>
</dbReference>
<dbReference type="InterPro" id="IPR029055">
    <property type="entry name" value="Ntn_hydrolases_N"/>
</dbReference>
<dbReference type="InterPro" id="IPR002692">
    <property type="entry name" value="S45"/>
</dbReference>
<gene>
    <name evidence="14" type="ORF">SAMN05878282_10398</name>
</gene>
<keyword evidence="13" id="KW-0479">Metal-binding</keyword>
<dbReference type="GO" id="GO:0017000">
    <property type="term" value="P:antibiotic biosynthetic process"/>
    <property type="evidence" value="ECO:0007669"/>
    <property type="project" value="InterPro"/>
</dbReference>
<organism evidence="14 15">
    <name type="scientific">Aquipseudomonas alcaligenes</name>
    <name type="common">Pseudomonas alcaligenes</name>
    <dbReference type="NCBI Taxonomy" id="43263"/>
    <lineage>
        <taxon>Bacteria</taxon>
        <taxon>Pseudomonadati</taxon>
        <taxon>Pseudomonadota</taxon>
        <taxon>Gammaproteobacteria</taxon>
        <taxon>Pseudomonadales</taxon>
        <taxon>Pseudomonadaceae</taxon>
        <taxon>Aquipseudomonas</taxon>
    </lineage>
</organism>
<dbReference type="Proteomes" id="UP000185841">
    <property type="component" value="Unassembled WGS sequence"/>
</dbReference>
<dbReference type="PANTHER" id="PTHR34218:SF4">
    <property type="entry name" value="ACYL-HOMOSERINE LACTONE ACYLASE QUIP"/>
    <property type="match status" value="1"/>
</dbReference>
<evidence type="ECO:0000256" key="3">
    <source>
        <dbReference type="ARBA" id="ARBA00022654"/>
    </source>
</evidence>
<dbReference type="PANTHER" id="PTHR34218">
    <property type="entry name" value="PEPTIDASE S45 PENICILLIN AMIDASE"/>
    <property type="match status" value="1"/>
</dbReference>
<evidence type="ECO:0000256" key="12">
    <source>
        <dbReference type="PIRSR" id="PIRSR001227-1"/>
    </source>
</evidence>
<dbReference type="Gene3D" id="3.60.20.10">
    <property type="entry name" value="Glutamine Phosphoribosylpyrophosphate, subunit 1, domain 1"/>
    <property type="match status" value="1"/>
</dbReference>
<keyword evidence="13" id="KW-0106">Calcium</keyword>
<keyword evidence="3" id="KW-0673">Quorum sensing</keyword>
<comment type="catalytic activity">
    <reaction evidence="11">
        <text>an N-acyl-L-homoserine lactone + H2O = L-homoserine lactone + a carboxylate</text>
        <dbReference type="Rhea" id="RHEA:18937"/>
        <dbReference type="ChEBI" id="CHEBI:15377"/>
        <dbReference type="ChEBI" id="CHEBI:29067"/>
        <dbReference type="ChEBI" id="CHEBI:55474"/>
        <dbReference type="ChEBI" id="CHEBI:58633"/>
        <dbReference type="EC" id="3.5.1.97"/>
    </reaction>
</comment>
<sequence length="841" mass="92653">MGSRFLRLTTLATLGSTLLLGGCQSFLNSRYADSVHPDQGIVRVQGLAQSVVVRRNPLGMPLIETTTFHDALFTLGYVHAADRLSQMVGMRLLAEGRLAEMNGPGMLEIDRFMRTVNLKAEAEVLYKNASPRIKKFFEVYARGVNAYLFRYQDRLPMDLAESGYRPAYWKPEDSVLLFCLLNFGLSVNLQEEIAALKLADQVGADKLAWLLPSYPDEPLPFEEAEKLRGLSLGGQIPGLAAVNDAAGQVAALNMLGVAASNNWAIAPQNSRSGKSLLANDTHLPLSMPSVWNFVHIRSPKFQAAGVSIAGVPAVVAGFNGKLAWGMTMVMGDNQDLFLEQVKREGGRLYYMADGKWQPARERQETFFIKGQRPIRETIWETRHGPLLNSALGERKSPLQPLPLRSGYGLALRNIQAEADRSIDAFFDLSRAQSVEQAFEATREVRAMALNMVFADAQHIGWQVTGRYPNRKQGTGLVPSPGWNGAYDWDGYADPMLHPYDQDPMQGWLGTANHRTVPRGYGMQLSNSWFYPERAERIAQLAGSGKHDQKSMIAMQYDQTTPFAGKLQAMLDAPSMAAPLKQAIAALPTPERAKAEEAYKRLMAFDGRMAATSADAALYSAFLQESAKATFLDELGPQTSPAWQALVDTANNSYSAQADHLLGRDDSPFWDDVKTAQKEDKAAILARSLANAVTFLEGELGTNRSAWQWGKLHQYRWTSNASKMAPYLSASQRSSIESIASYLDRGPYPAGGDHGTLNVAAYAWGNDFDVWLIPAMRIVVDFGLPEPMIGLNSSGQSGNPASRHYADGIEAWLKGGYLSFPFQSGNIDRVYGNKRLMLMPGR</sequence>
<comment type="cofactor">
    <cofactor evidence="13">
        <name>Ca(2+)</name>
        <dbReference type="ChEBI" id="CHEBI:29108"/>
    </cofactor>
    <text evidence="13">Binds 1 Ca(2+) ion per dimer.</text>
</comment>
<dbReference type="EMBL" id="FTMP01000003">
    <property type="protein sequence ID" value="SIQ30573.1"/>
    <property type="molecule type" value="Genomic_DNA"/>
</dbReference>
<feature type="binding site" evidence="13">
    <location>
        <position position="335"/>
    </location>
    <ligand>
        <name>Ca(2+)</name>
        <dbReference type="ChEBI" id="CHEBI:29108"/>
    </ligand>
</feature>
<proteinExistence type="inferred from homology"/>
<feature type="binding site" evidence="13">
    <location>
        <position position="332"/>
    </location>
    <ligand>
        <name>Ca(2+)</name>
        <dbReference type="ChEBI" id="CHEBI:29108"/>
    </ligand>
</feature>
<evidence type="ECO:0000256" key="5">
    <source>
        <dbReference type="ARBA" id="ARBA00022764"/>
    </source>
</evidence>
<evidence type="ECO:0000256" key="1">
    <source>
        <dbReference type="ARBA" id="ARBA00004418"/>
    </source>
</evidence>
<protein>
    <recommendedName>
        <fullName evidence="10">Acyl-homoserine lactone acylase QuiP</fullName>
        <ecNumber evidence="9">3.5.1.97</ecNumber>
    </recommendedName>
</protein>
<dbReference type="InterPro" id="IPR014395">
    <property type="entry name" value="Pen/GL7ACA/AHL_acylase"/>
</dbReference>
<dbReference type="CDD" id="cd03747">
    <property type="entry name" value="Ntn_PGA_like"/>
    <property type="match status" value="1"/>
</dbReference>
<dbReference type="AlphaFoldDB" id="A0A1N6RP16"/>
<keyword evidence="5" id="KW-0574">Periplasm</keyword>
<evidence type="ECO:0000313" key="15">
    <source>
        <dbReference type="Proteomes" id="UP000185841"/>
    </source>
</evidence>
<name>A0A1N6RP16_AQUAC</name>
<evidence type="ECO:0000256" key="11">
    <source>
        <dbReference type="ARBA" id="ARBA00048629"/>
    </source>
</evidence>
<dbReference type="Gene3D" id="2.30.120.10">
    <property type="match status" value="1"/>
</dbReference>